<sequence length="106" mass="12233">MFVKTCQGTLFGVRNEFNLGNNCGWFRRALQAKTTHIRLLGDLDGRRIVEELNMLKLLILFILPTHRKLLKVVQQCQTILSVLLKPLSELCFQANCAMWCPVMSPW</sequence>
<dbReference type="Proteomes" id="UP001219518">
    <property type="component" value="Unassembled WGS sequence"/>
</dbReference>
<dbReference type="EMBL" id="JAHWGI010001315">
    <property type="protein sequence ID" value="KAK3928085.1"/>
    <property type="molecule type" value="Genomic_DNA"/>
</dbReference>
<proteinExistence type="predicted"/>
<gene>
    <name evidence="1" type="ORF">KUF71_016433</name>
</gene>
<reference evidence="1" key="1">
    <citation type="submission" date="2021-07" db="EMBL/GenBank/DDBJ databases">
        <authorList>
            <person name="Catto M.A."/>
            <person name="Jacobson A."/>
            <person name="Kennedy G."/>
            <person name="Labadie P."/>
            <person name="Hunt B.G."/>
            <person name="Srinivasan R."/>
        </authorList>
    </citation>
    <scope>NUCLEOTIDE SEQUENCE</scope>
    <source>
        <strain evidence="1">PL_HMW_Pooled</strain>
        <tissue evidence="1">Head</tissue>
    </source>
</reference>
<comment type="caution">
    <text evidence="1">The sequence shown here is derived from an EMBL/GenBank/DDBJ whole genome shotgun (WGS) entry which is preliminary data.</text>
</comment>
<protein>
    <submittedName>
        <fullName evidence="1">Glycogen synthase</fullName>
    </submittedName>
</protein>
<evidence type="ECO:0000313" key="1">
    <source>
        <dbReference type="EMBL" id="KAK3928085.1"/>
    </source>
</evidence>
<keyword evidence="2" id="KW-1185">Reference proteome</keyword>
<organism evidence="1 2">
    <name type="scientific">Frankliniella fusca</name>
    <dbReference type="NCBI Taxonomy" id="407009"/>
    <lineage>
        <taxon>Eukaryota</taxon>
        <taxon>Metazoa</taxon>
        <taxon>Ecdysozoa</taxon>
        <taxon>Arthropoda</taxon>
        <taxon>Hexapoda</taxon>
        <taxon>Insecta</taxon>
        <taxon>Pterygota</taxon>
        <taxon>Neoptera</taxon>
        <taxon>Paraneoptera</taxon>
        <taxon>Thysanoptera</taxon>
        <taxon>Terebrantia</taxon>
        <taxon>Thripoidea</taxon>
        <taxon>Thripidae</taxon>
        <taxon>Frankliniella</taxon>
    </lineage>
</organism>
<evidence type="ECO:0000313" key="2">
    <source>
        <dbReference type="Proteomes" id="UP001219518"/>
    </source>
</evidence>
<reference evidence="1" key="2">
    <citation type="journal article" date="2023" name="BMC Genomics">
        <title>Pest status, molecular evolution, and epigenetic factors derived from the genome assembly of Frankliniella fusca, a thysanopteran phytovirus vector.</title>
        <authorList>
            <person name="Catto M.A."/>
            <person name="Labadie P.E."/>
            <person name="Jacobson A.L."/>
            <person name="Kennedy G.G."/>
            <person name="Srinivasan R."/>
            <person name="Hunt B.G."/>
        </authorList>
    </citation>
    <scope>NUCLEOTIDE SEQUENCE</scope>
    <source>
        <strain evidence="1">PL_HMW_Pooled</strain>
    </source>
</reference>
<name>A0AAE1LQL2_9NEOP</name>
<dbReference type="AlphaFoldDB" id="A0AAE1LQL2"/>
<accession>A0AAE1LQL2</accession>